<dbReference type="Pfam" id="PF00076">
    <property type="entry name" value="RRM_1"/>
    <property type="match status" value="1"/>
</dbReference>
<dbReference type="Pfam" id="PF01936">
    <property type="entry name" value="NYN"/>
    <property type="match status" value="1"/>
</dbReference>
<evidence type="ECO:0000259" key="17">
    <source>
        <dbReference type="PROSITE" id="PS51644"/>
    </source>
</evidence>
<keyword evidence="9" id="KW-0469">Meiosis</keyword>
<dbReference type="FunFam" id="3.40.50.1010:FF:000008">
    <property type="entry name" value="Meiosis regulator and mRNA stability factor 1"/>
    <property type="match status" value="1"/>
</dbReference>
<sequence>MMEGNGTEDPCSRTLGWLQQNNDAKPWLWKFSNCFSRPEQTLPLSPQTKDDMENKKAAVELKDVPSPLHAASKLFPAVPLPDLHSLQQPQIQLSPVPKVSCCAHCPNEPSTSPLRFGGGGGGGGSGGTGSLIHPGALLDSQSTGTITCQVGSGFALPSASSLQNASARNNLAGLASDFPGMCLESNLSSCKHLPCCGKLHFQSCHGNVHKLHQFPALQGCASAGYFPCSDFTSGAPGRLEEHISQSELTPHLCTNSLHLNVVPPVCLKGSLYCEDCLNKPARNSIIDAAKVWPNIPPPNTQTAPVTIPLCNGCGTKGAGKDSTLLLATSLGKASSKFGSPEVALAGQVLENLPPIGVFWDIENCSVPSGRSATAVVQRIREKFFKGHREAEFICVCDISKENKEVIQELNNCQVTVAHINATAKNAADDKLRQSLRRFANTHAAPATVVLVSTDVNFALELSDLRHRHGFHIILVHKNQASEALLHHANELIRFEEFISDLPPRLPLKMPELCRMESKTGARSSDSQHGHLRLVAPPHRSSSAAAPAPKIAGTPEPTYKTNPKKENPCAWSVTGSPVEKKEKEETPFQVSYPSAFSKLIVSRQVSPLLTAQAWSSRSVSPNLLNRASPLAFNIANSSIGADSPDPFANGADIQISNIDYRLSRKELQQLMQEAFSRHGKVKSVELSPHTDYQLKAVVQMENLQEAISAVNSLHRYKIGSKKILVSLATGAANKSLSLLSAETMSILQDAPACCLPLFKFTDIYEKKFGHKLNVSDLYKLTDTVAIREQGNGRLVCLLPSSQARQSPLGSSQSHDGSSTTCSPIIFEELEYHEPVCRQHCPDKDFSEHEFDPDSYKIPFVILSLKTFAPQVHSLLQTHEGTVPLLSFPDCYTAALGELEEVQENQGGVPLEHLITCVPGVNIATAQNGVKVVKWIHNKPPPPNTDPWLLRSKSPVGNPQLIQFSREVIDLLKNQPSCVIPISHFIPSYHHHFAKQCRVSDYGYSKLIELLEAVPHVLQILGMGSKRLLTLTHRAQVKRFTQDLLKLLKSQASKQVIVREFSQAYHWCFSKDWDVTEYGVCELMDIVSEIPDTTICLSQQENEMVICIPKRERTQDEIERTKQFSKDVVDLLRHQPHFRMPFNKFIPSYHHHFGRQCKLAYYGFTKLLELFEAIPDILQVLECGEEKILTLTEVERFKALAAQFVKLLRSQKDNCLMMTDLLTEYAKTFGYTFRLQDYDVSSVSALTQKLCHVVKVADMASGKQIQLINRKSLRALTAQLLVLLMSWEGAAHLSVDELKRHYESTHSAPLNPCEYGFMTLTELLKSLPYLVEVFTNDKTEECVKLTSLYLFAKNVRSLLHTYHYQQLFLHEFSTAYSKYVGETLQPKTYGYSSVEELLGAIPQVVWIKGHGHKRIVVLKNDMKSRWSSLGLSPASSEDRPSALKHSSAALEAHTAPGPRPGAGGDGPQQTEQELLRLTDDSPVDLLCAPVPSCLPSPQLRPDPVILQAADLIQFEEHPRAPSEIMILNQEESTEILVPGKSNPPASESSSPRVSAAAPVPPCPASETSEALLAKDPVESPAKKQPKNRVKLAANFSFAPITKL</sequence>
<keyword evidence="4" id="KW-0677">Repeat</keyword>
<feature type="domain" description="HTH OST-type" evidence="17">
    <location>
        <begin position="958"/>
        <end position="1032"/>
    </location>
</feature>
<dbReference type="FunFam" id="3.30.420.610:FF:000004">
    <property type="entry name" value="Meiosis regulator and mRNA stability factor 1"/>
    <property type="match status" value="1"/>
</dbReference>
<dbReference type="PROSITE" id="PS51644">
    <property type="entry name" value="HTH_OST"/>
    <property type="match status" value="6"/>
</dbReference>
<evidence type="ECO:0000256" key="6">
    <source>
        <dbReference type="ARBA" id="ARBA00022884"/>
    </source>
</evidence>
<evidence type="ECO:0000256" key="10">
    <source>
        <dbReference type="ARBA" id="ARBA00030116"/>
    </source>
</evidence>
<feature type="region of interest" description="Disordered" evidence="15">
    <location>
        <begin position="1427"/>
        <end position="1467"/>
    </location>
</feature>
<dbReference type="SMART" id="SM00360">
    <property type="entry name" value="RRM"/>
    <property type="match status" value="1"/>
</dbReference>
<feature type="domain" description="RRM" evidence="16">
    <location>
        <begin position="650"/>
        <end position="729"/>
    </location>
</feature>
<evidence type="ECO:0000256" key="11">
    <source>
        <dbReference type="ARBA" id="ARBA00060283"/>
    </source>
</evidence>
<dbReference type="CDD" id="cd09981">
    <property type="entry name" value="LOTUS_5_Limkain_b1"/>
    <property type="match status" value="1"/>
</dbReference>
<evidence type="ECO:0000256" key="7">
    <source>
        <dbReference type="ARBA" id="ARBA00022943"/>
    </source>
</evidence>
<evidence type="ECO:0000313" key="19">
    <source>
        <dbReference type="Proteomes" id="UP000472268"/>
    </source>
</evidence>
<evidence type="ECO:0000256" key="13">
    <source>
        <dbReference type="ARBA" id="ARBA00078175"/>
    </source>
</evidence>
<dbReference type="InterPro" id="IPR024768">
    <property type="entry name" value="Marf1"/>
</dbReference>
<dbReference type="GO" id="GO:0004540">
    <property type="term" value="F:RNA nuclease activity"/>
    <property type="evidence" value="ECO:0007669"/>
    <property type="project" value="InterPro"/>
</dbReference>
<dbReference type="FunFam" id="3.30.70.330:FF:000171">
    <property type="entry name" value="Meiosis regulator and mRNA stability factor 1"/>
    <property type="match status" value="1"/>
</dbReference>
<proteinExistence type="predicted"/>
<evidence type="ECO:0000256" key="9">
    <source>
        <dbReference type="ARBA" id="ARBA00023254"/>
    </source>
</evidence>
<dbReference type="CDD" id="cd09977">
    <property type="entry name" value="LOTUS_1_Limkain_b1"/>
    <property type="match status" value="1"/>
</dbReference>
<feature type="domain" description="HTH OST-type" evidence="17">
    <location>
        <begin position="1345"/>
        <end position="1419"/>
    </location>
</feature>
<dbReference type="FunFam" id="3.30.420.610:FF:000002">
    <property type="entry name" value="Meiosis regulator and mRNA stability factor 1"/>
    <property type="match status" value="1"/>
</dbReference>
<dbReference type="Pfam" id="PF19687">
    <property type="entry name" value="MARF1_LOTUS"/>
    <property type="match status" value="1"/>
</dbReference>
<feature type="region of interest" description="Disordered" evidence="15">
    <location>
        <begin position="1534"/>
        <end position="1586"/>
    </location>
</feature>
<dbReference type="CDD" id="cd09982">
    <property type="entry name" value="LOTUS_6_Limkain_b1"/>
    <property type="match status" value="1"/>
</dbReference>
<dbReference type="Proteomes" id="UP000472268">
    <property type="component" value="Chromosome 8"/>
</dbReference>
<dbReference type="Gene3D" id="3.40.50.1010">
    <property type="entry name" value="5'-nuclease"/>
    <property type="match status" value="1"/>
</dbReference>
<evidence type="ECO:0000256" key="5">
    <source>
        <dbReference type="ARBA" id="ARBA00022782"/>
    </source>
</evidence>
<evidence type="ECO:0000313" key="18">
    <source>
        <dbReference type="Ensembl" id="ENSSSUP00005037001.1"/>
    </source>
</evidence>
<evidence type="ECO:0000256" key="14">
    <source>
        <dbReference type="PROSITE-ProRule" id="PRU00176"/>
    </source>
</evidence>
<keyword evidence="7" id="KW-0896">Oogenesis</keyword>
<feature type="compositionally biased region" description="Low complexity" evidence="15">
    <location>
        <begin position="536"/>
        <end position="548"/>
    </location>
</feature>
<feature type="region of interest" description="Disordered" evidence="15">
    <location>
        <begin position="536"/>
        <end position="583"/>
    </location>
</feature>
<dbReference type="GO" id="GO:0051321">
    <property type="term" value="P:meiotic cell cycle"/>
    <property type="evidence" value="ECO:0007669"/>
    <property type="project" value="UniProtKB-KW"/>
</dbReference>
<evidence type="ECO:0000259" key="16">
    <source>
        <dbReference type="PROSITE" id="PS50102"/>
    </source>
</evidence>
<dbReference type="CDD" id="cd09979">
    <property type="entry name" value="LOTUS_3_Limkain_b1"/>
    <property type="match status" value="1"/>
</dbReference>
<dbReference type="InterPro" id="IPR034191">
    <property type="entry name" value="MARF1_RRM2"/>
</dbReference>
<dbReference type="GO" id="GO:0010468">
    <property type="term" value="P:regulation of gene expression"/>
    <property type="evidence" value="ECO:0007669"/>
    <property type="project" value="InterPro"/>
</dbReference>
<dbReference type="GO" id="GO:0048477">
    <property type="term" value="P:oogenesis"/>
    <property type="evidence" value="ECO:0007669"/>
    <property type="project" value="UniProtKB-KW"/>
</dbReference>
<dbReference type="InterPro" id="IPR000504">
    <property type="entry name" value="RRM_dom"/>
</dbReference>
<keyword evidence="19" id="KW-1185">Reference proteome</keyword>
<dbReference type="GO" id="GO:0003723">
    <property type="term" value="F:RNA binding"/>
    <property type="evidence" value="ECO:0007669"/>
    <property type="project" value="UniProtKB-UniRule"/>
</dbReference>
<comment type="subunit">
    <text evidence="12">Interacts with LIMK2.</text>
</comment>
<dbReference type="CDD" id="cd09978">
    <property type="entry name" value="LOTUS_2_Limkain_b1"/>
    <property type="match status" value="1"/>
</dbReference>
<evidence type="ECO:0000256" key="12">
    <source>
        <dbReference type="ARBA" id="ARBA00063860"/>
    </source>
</evidence>
<dbReference type="SUPFAM" id="SSF54928">
    <property type="entry name" value="RNA-binding domain, RBD"/>
    <property type="match status" value="1"/>
</dbReference>
<gene>
    <name evidence="18" type="primary">MARF1</name>
</gene>
<dbReference type="CDD" id="cd09980">
    <property type="entry name" value="LOTUS_4_Limkain_b1"/>
    <property type="match status" value="1"/>
</dbReference>
<evidence type="ECO:0000256" key="1">
    <source>
        <dbReference type="ARBA" id="ARBA00004275"/>
    </source>
</evidence>
<comment type="subcellular location">
    <subcellularLocation>
        <location evidence="1">Peroxisome</location>
    </subcellularLocation>
</comment>
<dbReference type="CDD" id="cd12256">
    <property type="entry name" value="RRM2_LKAP"/>
    <property type="match status" value="1"/>
</dbReference>
<comment type="function">
    <text evidence="11">Essential regulator of oogenesis required for female meiotic progression to repress transposable elements and preventing their mobilization, which is essential for the germline integrity. Probably acts via some RNA metabolic process, equivalent to the piRNA system in males, which mediates the repression of transposable elements during meiosis by forming complexes composed of RNAs and governs the methylation and subsequent repression of transposons. Also required to protect from DNA double-strand breaks.</text>
</comment>
<dbReference type="Pfam" id="PF12872">
    <property type="entry name" value="OST-HTH"/>
    <property type="match status" value="5"/>
</dbReference>
<reference evidence="18 19" key="1">
    <citation type="submission" date="2019-05" db="EMBL/GenBank/DDBJ databases">
        <title>A Chromosome-scale Meerkat (S. suricatta) Genome Assembly.</title>
        <authorList>
            <person name="Dudchenko O."/>
            <person name="Lieberman Aiden E."/>
            <person name="Tung J."/>
            <person name="Barreiro L.B."/>
            <person name="Clutton-Brock T.H."/>
        </authorList>
    </citation>
    <scope>NUCLEOTIDE SEQUENCE [LARGE SCALE GENOMIC DNA]</scope>
</reference>
<dbReference type="InterPro" id="IPR025605">
    <property type="entry name" value="OST-HTH/LOTUS_dom"/>
</dbReference>
<dbReference type="InterPro" id="IPR041966">
    <property type="entry name" value="LOTUS-like"/>
</dbReference>
<keyword evidence="8" id="KW-0576">Peroxisome</keyword>
<evidence type="ECO:0000256" key="15">
    <source>
        <dbReference type="SAM" id="MobiDB-lite"/>
    </source>
</evidence>
<dbReference type="GO" id="GO:1905762">
    <property type="term" value="F:CCR4-NOT complex binding"/>
    <property type="evidence" value="ECO:0007669"/>
    <property type="project" value="TreeGrafter"/>
</dbReference>
<dbReference type="FunFam" id="3.30.420.610:FF:000001">
    <property type="entry name" value="Meiosis regulator and mRNA stability factor 1"/>
    <property type="match status" value="2"/>
</dbReference>
<keyword evidence="3" id="KW-0597">Phosphoprotein</keyword>
<feature type="domain" description="HTH OST-type" evidence="17">
    <location>
        <begin position="1118"/>
        <end position="1193"/>
    </location>
</feature>
<dbReference type="GO" id="GO:0005777">
    <property type="term" value="C:peroxisome"/>
    <property type="evidence" value="ECO:0007669"/>
    <property type="project" value="UniProtKB-SubCell"/>
</dbReference>
<dbReference type="InterPro" id="IPR035979">
    <property type="entry name" value="RBD_domain_sf"/>
</dbReference>
<dbReference type="PANTHER" id="PTHR14379:SF3">
    <property type="entry name" value="MEIOSIS REGULATOR AND MRNA STABILITY FACTOR 1"/>
    <property type="match status" value="1"/>
</dbReference>
<evidence type="ECO:0000256" key="2">
    <source>
        <dbReference type="ARBA" id="ARBA00022152"/>
    </source>
</evidence>
<evidence type="ECO:0000256" key="4">
    <source>
        <dbReference type="ARBA" id="ARBA00022737"/>
    </source>
</evidence>
<dbReference type="CDD" id="cd09984">
    <property type="entry name" value="LOTUS_8_Limkain_b1"/>
    <property type="match status" value="1"/>
</dbReference>
<dbReference type="Ensembl" id="ENSSSUT00005042121.1">
    <property type="protein sequence ID" value="ENSSSUP00005037001.1"/>
    <property type="gene ID" value="ENSSSUG00005023618.1"/>
</dbReference>
<dbReference type="InterPro" id="IPR012677">
    <property type="entry name" value="Nucleotide-bd_a/b_plait_sf"/>
</dbReference>
<evidence type="ECO:0000256" key="8">
    <source>
        <dbReference type="ARBA" id="ARBA00023140"/>
    </source>
</evidence>
<dbReference type="Gene3D" id="3.30.70.330">
    <property type="match status" value="1"/>
</dbReference>
<feature type="domain" description="HTH OST-type" evidence="17">
    <location>
        <begin position="1034"/>
        <end position="1109"/>
    </location>
</feature>
<dbReference type="PANTHER" id="PTHR14379">
    <property type="entry name" value="LIMKAIN B LKAP"/>
    <property type="match status" value="1"/>
</dbReference>
<dbReference type="CDD" id="cd09983">
    <property type="entry name" value="LOTUS_7_Limkain_b1"/>
    <property type="match status" value="1"/>
</dbReference>
<reference evidence="18" key="3">
    <citation type="submission" date="2025-09" db="UniProtKB">
        <authorList>
            <consortium name="Ensembl"/>
        </authorList>
    </citation>
    <scope>IDENTIFICATION</scope>
</reference>
<dbReference type="PROSITE" id="PS50102">
    <property type="entry name" value="RRM"/>
    <property type="match status" value="1"/>
</dbReference>
<reference evidence="18" key="2">
    <citation type="submission" date="2025-08" db="UniProtKB">
        <authorList>
            <consortium name="Ensembl"/>
        </authorList>
    </citation>
    <scope>IDENTIFICATION</scope>
</reference>
<feature type="domain" description="HTH OST-type" evidence="17">
    <location>
        <begin position="1270"/>
        <end position="1344"/>
    </location>
</feature>
<keyword evidence="6 14" id="KW-0694">RNA-binding</keyword>
<dbReference type="Gene3D" id="3.30.420.610">
    <property type="entry name" value="LOTUS domain-like"/>
    <property type="match status" value="6"/>
</dbReference>
<accession>A0A673VU50</accession>
<dbReference type="InterPro" id="IPR045602">
    <property type="entry name" value="MARF1_LOTUS"/>
</dbReference>
<organism evidence="18 19">
    <name type="scientific">Suricata suricatta</name>
    <name type="common">Meerkat</name>
    <dbReference type="NCBI Taxonomy" id="37032"/>
    <lineage>
        <taxon>Eukaryota</taxon>
        <taxon>Metazoa</taxon>
        <taxon>Chordata</taxon>
        <taxon>Craniata</taxon>
        <taxon>Vertebrata</taxon>
        <taxon>Euteleostomi</taxon>
        <taxon>Mammalia</taxon>
        <taxon>Eutheria</taxon>
        <taxon>Laurasiatheria</taxon>
        <taxon>Carnivora</taxon>
        <taxon>Feliformia</taxon>
        <taxon>Herpestidae</taxon>
        <taxon>Suricata</taxon>
    </lineage>
</organism>
<feature type="compositionally biased region" description="Low complexity" evidence="15">
    <location>
        <begin position="1541"/>
        <end position="1555"/>
    </location>
</feature>
<evidence type="ECO:0000256" key="3">
    <source>
        <dbReference type="ARBA" id="ARBA00022553"/>
    </source>
</evidence>
<dbReference type="InterPro" id="IPR021139">
    <property type="entry name" value="NYN"/>
</dbReference>
<feature type="domain" description="HTH OST-type" evidence="17">
    <location>
        <begin position="1194"/>
        <end position="1269"/>
    </location>
</feature>
<dbReference type="CDD" id="cd10910">
    <property type="entry name" value="PIN_limkain_b1_N_like"/>
    <property type="match status" value="1"/>
</dbReference>
<protein>
    <recommendedName>
        <fullName evidence="2">Meiosis regulator and mRNA stability factor 1</fullName>
    </recommendedName>
    <alternativeName>
        <fullName evidence="10">Limkain-b1</fullName>
    </alternativeName>
    <alternativeName>
        <fullName evidence="13">Meiosis arrest female protein 1</fullName>
    </alternativeName>
</protein>
<name>A0A673VU50_SURSU</name>
<keyword evidence="5" id="KW-0221">Differentiation</keyword>